<dbReference type="OrthoDB" id="3403733at2"/>
<dbReference type="PANTHER" id="PTHR30055">
    <property type="entry name" value="HTH-TYPE TRANSCRIPTIONAL REGULATOR RUTR"/>
    <property type="match status" value="1"/>
</dbReference>
<feature type="DNA-binding region" description="H-T-H motif" evidence="4">
    <location>
        <begin position="37"/>
        <end position="56"/>
    </location>
</feature>
<reference evidence="6 7" key="1">
    <citation type="journal article" date="2015" name="Genome Announc.">
        <title>Complete Genome Sequencing of Protease-Producing Novel Arthrobacter sp. Strain IHBB 11108 Using PacBio Single-Molecule Real-Time Sequencing Technology.</title>
        <authorList>
            <person name="Kiran S."/>
            <person name="Swarnkar M.K."/>
            <person name="Pal M."/>
            <person name="Thakur R."/>
            <person name="Tewari R."/>
            <person name="Singh A.K."/>
            <person name="Gulati A."/>
        </authorList>
    </citation>
    <scope>NUCLEOTIDE SEQUENCE [LARGE SCALE GENOMIC DNA]</scope>
    <source>
        <strain evidence="6 7">IHBB 11108</strain>
    </source>
</reference>
<feature type="domain" description="HTH tetR-type" evidence="5">
    <location>
        <begin position="14"/>
        <end position="74"/>
    </location>
</feature>
<organism evidence="6 7">
    <name type="scientific">Psychromicrobium lacuslunae</name>
    <dbReference type="NCBI Taxonomy" id="1618207"/>
    <lineage>
        <taxon>Bacteria</taxon>
        <taxon>Bacillati</taxon>
        <taxon>Actinomycetota</taxon>
        <taxon>Actinomycetes</taxon>
        <taxon>Micrococcales</taxon>
        <taxon>Micrococcaceae</taxon>
        <taxon>Psychromicrobium</taxon>
    </lineage>
</organism>
<dbReference type="KEGG" id="ari:UM93_10485"/>
<dbReference type="InterPro" id="IPR036271">
    <property type="entry name" value="Tet_transcr_reg_TetR-rel_C_sf"/>
</dbReference>
<dbReference type="Pfam" id="PF17933">
    <property type="entry name" value="TetR_C_25"/>
    <property type="match status" value="1"/>
</dbReference>
<dbReference type="PROSITE" id="PS50977">
    <property type="entry name" value="HTH_TETR_2"/>
    <property type="match status" value="1"/>
</dbReference>
<accession>A0A0D4BZF9</accession>
<dbReference type="STRING" id="1618207.UM93_10485"/>
<keyword evidence="7" id="KW-1185">Reference proteome</keyword>
<name>A0A0D4BZF9_9MICC</name>
<evidence type="ECO:0000313" key="6">
    <source>
        <dbReference type="EMBL" id="AJT41837.1"/>
    </source>
</evidence>
<dbReference type="SUPFAM" id="SSF46689">
    <property type="entry name" value="Homeodomain-like"/>
    <property type="match status" value="1"/>
</dbReference>
<evidence type="ECO:0000259" key="5">
    <source>
        <dbReference type="PROSITE" id="PS50977"/>
    </source>
</evidence>
<dbReference type="GO" id="GO:0003700">
    <property type="term" value="F:DNA-binding transcription factor activity"/>
    <property type="evidence" value="ECO:0007669"/>
    <property type="project" value="TreeGrafter"/>
</dbReference>
<dbReference type="Gene3D" id="1.10.357.10">
    <property type="entry name" value="Tetracycline Repressor, domain 2"/>
    <property type="match status" value="1"/>
</dbReference>
<dbReference type="SUPFAM" id="SSF48498">
    <property type="entry name" value="Tetracyclin repressor-like, C-terminal domain"/>
    <property type="match status" value="1"/>
</dbReference>
<dbReference type="RefSeq" id="WP_045075460.1">
    <property type="nucleotide sequence ID" value="NZ_CP011005.1"/>
</dbReference>
<dbReference type="GO" id="GO:0000976">
    <property type="term" value="F:transcription cis-regulatory region binding"/>
    <property type="evidence" value="ECO:0007669"/>
    <property type="project" value="TreeGrafter"/>
</dbReference>
<evidence type="ECO:0000313" key="7">
    <source>
        <dbReference type="Proteomes" id="UP000061839"/>
    </source>
</evidence>
<evidence type="ECO:0000256" key="1">
    <source>
        <dbReference type="ARBA" id="ARBA00023015"/>
    </source>
</evidence>
<dbReference type="Pfam" id="PF00440">
    <property type="entry name" value="TetR_N"/>
    <property type="match status" value="1"/>
</dbReference>
<protein>
    <recommendedName>
        <fullName evidence="5">HTH tetR-type domain-containing protein</fullName>
    </recommendedName>
</protein>
<dbReference type="HOGENOM" id="CLU_088572_1_0_11"/>
<proteinExistence type="predicted"/>
<dbReference type="PRINTS" id="PR00455">
    <property type="entry name" value="HTHTETR"/>
</dbReference>
<dbReference type="InterPro" id="IPR001647">
    <property type="entry name" value="HTH_TetR"/>
</dbReference>
<keyword evidence="1" id="KW-0805">Transcription regulation</keyword>
<sequence length="223" mass="24087">MSSTKQHGPPAEDLNTPAKIRAAAIKCFVETGFQKTSIRSIASAAGVSPGLVIHHFGSKDGLRQSCDDYILKSTFARANDESSPQGFRTVLQQHLDNPGDFDLEIGYLRRAVSENSPVGHKFIALVIEETETIVRAGIADGSMNPSSDPRALAVFVAMSSVTLLTMSEYINKALGVEEFNQALTGRMAIPALELFTHGLYTDDSYLKAAQEVLANQNTEGARQ</sequence>
<dbReference type="Proteomes" id="UP000061839">
    <property type="component" value="Chromosome"/>
</dbReference>
<dbReference type="EMBL" id="CP011005">
    <property type="protein sequence ID" value="AJT41837.1"/>
    <property type="molecule type" value="Genomic_DNA"/>
</dbReference>
<evidence type="ECO:0000256" key="4">
    <source>
        <dbReference type="PROSITE-ProRule" id="PRU00335"/>
    </source>
</evidence>
<gene>
    <name evidence="6" type="ORF">UM93_10485</name>
</gene>
<dbReference type="InterPro" id="IPR050109">
    <property type="entry name" value="HTH-type_TetR-like_transc_reg"/>
</dbReference>
<keyword evidence="3" id="KW-0804">Transcription</keyword>
<keyword evidence="2 4" id="KW-0238">DNA-binding</keyword>
<evidence type="ECO:0000256" key="3">
    <source>
        <dbReference type="ARBA" id="ARBA00023163"/>
    </source>
</evidence>
<dbReference type="InterPro" id="IPR041484">
    <property type="entry name" value="TetR_C_25"/>
</dbReference>
<dbReference type="InterPro" id="IPR009057">
    <property type="entry name" value="Homeodomain-like_sf"/>
</dbReference>
<dbReference type="PATRIC" id="fig|1618207.4.peg.2127"/>
<evidence type="ECO:0000256" key="2">
    <source>
        <dbReference type="ARBA" id="ARBA00023125"/>
    </source>
</evidence>
<dbReference type="PANTHER" id="PTHR30055:SF234">
    <property type="entry name" value="HTH-TYPE TRANSCRIPTIONAL REGULATOR BETI"/>
    <property type="match status" value="1"/>
</dbReference>
<dbReference type="AlphaFoldDB" id="A0A0D4BZF9"/>